<organism evidence="3">
    <name type="scientific">hydrothermal vent metagenome</name>
    <dbReference type="NCBI Taxonomy" id="652676"/>
    <lineage>
        <taxon>unclassified sequences</taxon>
        <taxon>metagenomes</taxon>
        <taxon>ecological metagenomes</taxon>
    </lineage>
</organism>
<dbReference type="InterPro" id="IPR029044">
    <property type="entry name" value="Nucleotide-diphossugar_trans"/>
</dbReference>
<dbReference type="Gene3D" id="3.90.550.10">
    <property type="entry name" value="Spore Coat Polysaccharide Biosynthesis Protein SpsA, Chain A"/>
    <property type="match status" value="1"/>
</dbReference>
<keyword evidence="1" id="KW-0812">Transmembrane</keyword>
<dbReference type="InterPro" id="IPR017832">
    <property type="entry name" value="Glyco_trans_2_hopen-assoc_HpnB"/>
</dbReference>
<dbReference type="EMBL" id="UOEC01000092">
    <property type="protein sequence ID" value="VAV91636.1"/>
    <property type="molecule type" value="Genomic_DNA"/>
</dbReference>
<protein>
    <recommendedName>
        <fullName evidence="2">Glycosyltransferase 2-like domain-containing protein</fullName>
    </recommendedName>
</protein>
<name>A0A3B0RT19_9ZZZZ</name>
<dbReference type="AlphaFoldDB" id="A0A3B0RT19"/>
<feature type="transmembrane region" description="Helical" evidence="1">
    <location>
        <begin position="284"/>
        <end position="317"/>
    </location>
</feature>
<evidence type="ECO:0000259" key="2">
    <source>
        <dbReference type="Pfam" id="PF00535"/>
    </source>
</evidence>
<feature type="transmembrane region" description="Helical" evidence="1">
    <location>
        <begin position="173"/>
        <end position="192"/>
    </location>
</feature>
<keyword evidence="1" id="KW-1133">Transmembrane helix</keyword>
<accession>A0A3B0RT19</accession>
<feature type="domain" description="Glycosyltransferase 2-like" evidence="2">
    <location>
        <begin position="45"/>
        <end position="220"/>
    </location>
</feature>
<dbReference type="NCBIfam" id="TIGR03469">
    <property type="entry name" value="HpnB"/>
    <property type="match status" value="1"/>
</dbReference>
<dbReference type="Pfam" id="PF00535">
    <property type="entry name" value="Glycos_transf_2"/>
    <property type="match status" value="1"/>
</dbReference>
<gene>
    <name evidence="3" type="ORF">MNBD_ALPHA08-1191</name>
</gene>
<dbReference type="PANTHER" id="PTHR43646">
    <property type="entry name" value="GLYCOSYLTRANSFERASE"/>
    <property type="match status" value="1"/>
</dbReference>
<dbReference type="PANTHER" id="PTHR43646:SF3">
    <property type="entry name" value="SLR1566 PROTEIN"/>
    <property type="match status" value="1"/>
</dbReference>
<feature type="transmembrane region" description="Helical" evidence="1">
    <location>
        <begin position="329"/>
        <end position="353"/>
    </location>
</feature>
<evidence type="ECO:0000256" key="1">
    <source>
        <dbReference type="SAM" id="Phobius"/>
    </source>
</evidence>
<reference evidence="3" key="1">
    <citation type="submission" date="2018-06" db="EMBL/GenBank/DDBJ databases">
        <authorList>
            <person name="Zhirakovskaya E."/>
        </authorList>
    </citation>
    <scope>NUCLEOTIDE SEQUENCE</scope>
</reference>
<proteinExistence type="predicted"/>
<dbReference type="SUPFAM" id="SSF53448">
    <property type="entry name" value="Nucleotide-diphospho-sugar transferases"/>
    <property type="match status" value="1"/>
</dbReference>
<keyword evidence="1" id="KW-0472">Membrane</keyword>
<evidence type="ECO:0000313" key="3">
    <source>
        <dbReference type="EMBL" id="VAV91636.1"/>
    </source>
</evidence>
<sequence length="367" mass="40522">MIFWFCAFVTVIWLGLAFFWHGFWRVDQRLPLAPEPLASYPSVTAIIPARNEQETIATSVGQLHGQEYNGDFSIIVANDSSTDKTREVLLGLQSETANLAIVDTEPLPSGWVGKMWALHSGIKQAETAKPDYYWLSDADIAHQPGVLNSLVAHAEMGNLALVSQMVALRCTTFWEKLLVPAFIFYFTLIYPFRAINNPDSAIAGAAGGSILIRRDALERIGGIETLKGAIIDDCTLAKLIKQSGGKIWLGFGERSRSLRGYDQLSDFWQMVQRSAYTQLKFSPILLFIAVAGIAVSHVLPVTILCLPALIVMAAIYWPTVRFYGLSPLWVLTLPIAAVLFGAMTISSALAYHLGWSNQWRNREIGGS</sequence>
<dbReference type="InterPro" id="IPR001173">
    <property type="entry name" value="Glyco_trans_2-like"/>
</dbReference>